<dbReference type="Proteomes" id="UP000054869">
    <property type="component" value="Unassembled WGS sequence"/>
</dbReference>
<dbReference type="Gene3D" id="3.40.30.10">
    <property type="entry name" value="Glutaredoxin"/>
    <property type="match status" value="1"/>
</dbReference>
<gene>
    <name evidence="6" type="primary">btuE</name>
    <name evidence="6" type="ORF">Llan_0509</name>
</gene>
<comment type="caution">
    <text evidence="6">The sequence shown here is derived from an EMBL/GenBank/DDBJ whole genome shotgun (WGS) entry which is preliminary data.</text>
</comment>
<dbReference type="Pfam" id="PF00255">
    <property type="entry name" value="GSHPx"/>
    <property type="match status" value="1"/>
</dbReference>
<dbReference type="InterPro" id="IPR000889">
    <property type="entry name" value="Glutathione_peroxidase"/>
</dbReference>
<sequence>MPIETVKKALNSIYDVPVTKMDGSQANLKPYRGKVMLIVNVASRCGFTPQYKELETMYQDYKDEGFSVLGFPCNQFLHQEPGTPQEIQEFAESCFRVTFPLFAKIDVKGANQAPLYNYILKNIKRRPLKFIPWNFTKILVDAQGNVLKQYLPIASFKKIRKDVEKLLATAEVHG</sequence>
<feature type="active site" evidence="4">
    <location>
        <position position="45"/>
    </location>
</feature>
<dbReference type="PANTHER" id="PTHR11592:SF78">
    <property type="entry name" value="GLUTATHIONE PEROXIDASE"/>
    <property type="match status" value="1"/>
</dbReference>
<dbReference type="STRING" id="45067.Llan_0509"/>
<dbReference type="PROSITE" id="PS00460">
    <property type="entry name" value="GLUTATHIONE_PEROXID_1"/>
    <property type="match status" value="1"/>
</dbReference>
<dbReference type="GO" id="GO:0034599">
    <property type="term" value="P:cellular response to oxidative stress"/>
    <property type="evidence" value="ECO:0007669"/>
    <property type="project" value="TreeGrafter"/>
</dbReference>
<dbReference type="RefSeq" id="WP_051546144.1">
    <property type="nucleotide sequence ID" value="NZ_CAAAJD010000009.1"/>
</dbReference>
<dbReference type="OrthoDB" id="9785502at2"/>
<dbReference type="AlphaFoldDB" id="A0A0W0VWM2"/>
<comment type="similarity">
    <text evidence="1 5">Belongs to the glutathione peroxidase family.</text>
</comment>
<dbReference type="SUPFAM" id="SSF52833">
    <property type="entry name" value="Thioredoxin-like"/>
    <property type="match status" value="1"/>
</dbReference>
<dbReference type="InterPro" id="IPR029759">
    <property type="entry name" value="GPX_AS"/>
</dbReference>
<protein>
    <recommendedName>
        <fullName evidence="5">Glutathione peroxidase</fullName>
    </recommendedName>
</protein>
<evidence type="ECO:0000256" key="4">
    <source>
        <dbReference type="PIRSR" id="PIRSR000303-1"/>
    </source>
</evidence>
<name>A0A0W0VWM2_9GAMM</name>
<evidence type="ECO:0000256" key="1">
    <source>
        <dbReference type="ARBA" id="ARBA00006926"/>
    </source>
</evidence>
<dbReference type="PANTHER" id="PTHR11592">
    <property type="entry name" value="GLUTATHIONE PEROXIDASE"/>
    <property type="match status" value="1"/>
</dbReference>
<dbReference type="PATRIC" id="fig|45067.4.peg.534"/>
<keyword evidence="7" id="KW-1185">Reference proteome</keyword>
<dbReference type="PROSITE" id="PS51355">
    <property type="entry name" value="GLUTATHIONE_PEROXID_3"/>
    <property type="match status" value="1"/>
</dbReference>
<accession>A0A0W0VWM2</accession>
<evidence type="ECO:0000313" key="6">
    <source>
        <dbReference type="EMBL" id="KTD24370.1"/>
    </source>
</evidence>
<dbReference type="eggNOG" id="COG0386">
    <property type="taxonomic scope" value="Bacteria"/>
</dbReference>
<dbReference type="EMBL" id="LNYI01000010">
    <property type="protein sequence ID" value="KTD24370.1"/>
    <property type="molecule type" value="Genomic_DNA"/>
</dbReference>
<keyword evidence="2 5" id="KW-0575">Peroxidase</keyword>
<evidence type="ECO:0000256" key="3">
    <source>
        <dbReference type="ARBA" id="ARBA00023002"/>
    </source>
</evidence>
<dbReference type="PIRSF" id="PIRSF000303">
    <property type="entry name" value="Glutathion_perox"/>
    <property type="match status" value="1"/>
</dbReference>
<dbReference type="PRINTS" id="PR01011">
    <property type="entry name" value="GLUTPROXDASE"/>
</dbReference>
<dbReference type="GO" id="GO:0004601">
    <property type="term" value="F:peroxidase activity"/>
    <property type="evidence" value="ECO:0007669"/>
    <property type="project" value="UniProtKB-KW"/>
</dbReference>
<dbReference type="CDD" id="cd00340">
    <property type="entry name" value="GSH_Peroxidase"/>
    <property type="match status" value="1"/>
</dbReference>
<keyword evidence="3 5" id="KW-0560">Oxidoreductase</keyword>
<dbReference type="PROSITE" id="PS00763">
    <property type="entry name" value="GLUTATHIONE_PEROXID_2"/>
    <property type="match status" value="1"/>
</dbReference>
<dbReference type="InterPro" id="IPR036249">
    <property type="entry name" value="Thioredoxin-like_sf"/>
</dbReference>
<proteinExistence type="inferred from homology"/>
<reference evidence="6 7" key="1">
    <citation type="submission" date="2015-11" db="EMBL/GenBank/DDBJ databases">
        <title>Genomic analysis of 38 Legionella species identifies large and diverse effector repertoires.</title>
        <authorList>
            <person name="Burstein D."/>
            <person name="Amaro F."/>
            <person name="Zusman T."/>
            <person name="Lifshitz Z."/>
            <person name="Cohen O."/>
            <person name="Gilbert J.A."/>
            <person name="Pupko T."/>
            <person name="Shuman H.A."/>
            <person name="Segal G."/>
        </authorList>
    </citation>
    <scope>NUCLEOTIDE SEQUENCE [LARGE SCALE GENOMIC DNA]</scope>
    <source>
        <strain evidence="6 7">ATCC 49751</strain>
    </source>
</reference>
<organism evidence="6 7">
    <name type="scientific">Legionella lansingensis</name>
    <dbReference type="NCBI Taxonomy" id="45067"/>
    <lineage>
        <taxon>Bacteria</taxon>
        <taxon>Pseudomonadati</taxon>
        <taxon>Pseudomonadota</taxon>
        <taxon>Gammaproteobacteria</taxon>
        <taxon>Legionellales</taxon>
        <taxon>Legionellaceae</taxon>
        <taxon>Legionella</taxon>
    </lineage>
</organism>
<evidence type="ECO:0000256" key="2">
    <source>
        <dbReference type="ARBA" id="ARBA00022559"/>
    </source>
</evidence>
<dbReference type="InterPro" id="IPR029760">
    <property type="entry name" value="GPX_CS"/>
</dbReference>
<evidence type="ECO:0000256" key="5">
    <source>
        <dbReference type="RuleBase" id="RU000499"/>
    </source>
</evidence>
<dbReference type="FunFam" id="3.40.30.10:FF:000010">
    <property type="entry name" value="Glutathione peroxidase"/>
    <property type="match status" value="1"/>
</dbReference>
<evidence type="ECO:0000313" key="7">
    <source>
        <dbReference type="Proteomes" id="UP000054869"/>
    </source>
</evidence>